<name>A0ABD1M851_9FABA</name>
<dbReference type="Proteomes" id="UP001603857">
    <property type="component" value="Unassembled WGS sequence"/>
</dbReference>
<evidence type="ECO:0000313" key="2">
    <source>
        <dbReference type="Proteomes" id="UP001603857"/>
    </source>
</evidence>
<gene>
    <name evidence="1" type="ORF">Fmac_019523</name>
</gene>
<dbReference type="EMBL" id="JBGMDY010000006">
    <property type="protein sequence ID" value="KAL2331942.1"/>
    <property type="molecule type" value="Genomic_DNA"/>
</dbReference>
<organism evidence="1 2">
    <name type="scientific">Flemingia macrophylla</name>
    <dbReference type="NCBI Taxonomy" id="520843"/>
    <lineage>
        <taxon>Eukaryota</taxon>
        <taxon>Viridiplantae</taxon>
        <taxon>Streptophyta</taxon>
        <taxon>Embryophyta</taxon>
        <taxon>Tracheophyta</taxon>
        <taxon>Spermatophyta</taxon>
        <taxon>Magnoliopsida</taxon>
        <taxon>eudicotyledons</taxon>
        <taxon>Gunneridae</taxon>
        <taxon>Pentapetalae</taxon>
        <taxon>rosids</taxon>
        <taxon>fabids</taxon>
        <taxon>Fabales</taxon>
        <taxon>Fabaceae</taxon>
        <taxon>Papilionoideae</taxon>
        <taxon>50 kb inversion clade</taxon>
        <taxon>NPAAA clade</taxon>
        <taxon>indigoferoid/millettioid clade</taxon>
        <taxon>Phaseoleae</taxon>
        <taxon>Flemingia</taxon>
    </lineage>
</organism>
<dbReference type="AlphaFoldDB" id="A0ABD1M851"/>
<reference evidence="1 2" key="1">
    <citation type="submission" date="2024-08" db="EMBL/GenBank/DDBJ databases">
        <title>Insights into the chromosomal genome structure of Flemingia macrophylla.</title>
        <authorList>
            <person name="Ding Y."/>
            <person name="Zhao Y."/>
            <person name="Bi W."/>
            <person name="Wu M."/>
            <person name="Zhao G."/>
            <person name="Gong Y."/>
            <person name="Li W."/>
            <person name="Zhang P."/>
        </authorList>
    </citation>
    <scope>NUCLEOTIDE SEQUENCE [LARGE SCALE GENOMIC DNA]</scope>
    <source>
        <strain evidence="1">DYQJB</strain>
        <tissue evidence="1">Leaf</tissue>
    </source>
</reference>
<sequence length="111" mass="13121">MKNDCVFNGIAFNKRWMETQILMFVYISLHEMDKDFHYPYTVWVLNPGRCILDEVLIIDSRFNYKIIWLLNQSAEGDAEFWLQEFDSAGVTYCLDSVTGDRAIREKLAFVH</sequence>
<keyword evidence="2" id="KW-1185">Reference proteome</keyword>
<accession>A0ABD1M851</accession>
<protein>
    <submittedName>
        <fullName evidence="1">Uncharacterized protein</fullName>
    </submittedName>
</protein>
<proteinExistence type="predicted"/>
<evidence type="ECO:0000313" key="1">
    <source>
        <dbReference type="EMBL" id="KAL2331942.1"/>
    </source>
</evidence>
<comment type="caution">
    <text evidence="1">The sequence shown here is derived from an EMBL/GenBank/DDBJ whole genome shotgun (WGS) entry which is preliminary data.</text>
</comment>